<dbReference type="EMBL" id="BPLR01006703">
    <property type="protein sequence ID" value="GIY11821.1"/>
    <property type="molecule type" value="Genomic_DNA"/>
</dbReference>
<organism evidence="2 3">
    <name type="scientific">Caerostris extrusa</name>
    <name type="common">Bark spider</name>
    <name type="synonym">Caerostris bankana</name>
    <dbReference type="NCBI Taxonomy" id="172846"/>
    <lineage>
        <taxon>Eukaryota</taxon>
        <taxon>Metazoa</taxon>
        <taxon>Ecdysozoa</taxon>
        <taxon>Arthropoda</taxon>
        <taxon>Chelicerata</taxon>
        <taxon>Arachnida</taxon>
        <taxon>Araneae</taxon>
        <taxon>Araneomorphae</taxon>
        <taxon>Entelegynae</taxon>
        <taxon>Araneoidea</taxon>
        <taxon>Araneidae</taxon>
        <taxon>Caerostris</taxon>
    </lineage>
</organism>
<evidence type="ECO:0000256" key="1">
    <source>
        <dbReference type="SAM" id="MobiDB-lite"/>
    </source>
</evidence>
<dbReference type="AlphaFoldDB" id="A0AAV4QSE6"/>
<dbReference type="Proteomes" id="UP001054945">
    <property type="component" value="Unassembled WGS sequence"/>
</dbReference>
<feature type="region of interest" description="Disordered" evidence="1">
    <location>
        <begin position="47"/>
        <end position="66"/>
    </location>
</feature>
<protein>
    <submittedName>
        <fullName evidence="2">Uncharacterized protein</fullName>
    </submittedName>
</protein>
<accession>A0AAV4QSE6</accession>
<evidence type="ECO:0000313" key="3">
    <source>
        <dbReference type="Proteomes" id="UP001054945"/>
    </source>
</evidence>
<keyword evidence="3" id="KW-1185">Reference proteome</keyword>
<reference evidence="2 3" key="1">
    <citation type="submission" date="2021-06" db="EMBL/GenBank/DDBJ databases">
        <title>Caerostris extrusa draft genome.</title>
        <authorList>
            <person name="Kono N."/>
            <person name="Arakawa K."/>
        </authorList>
    </citation>
    <scope>NUCLEOTIDE SEQUENCE [LARGE SCALE GENOMIC DNA]</scope>
</reference>
<evidence type="ECO:0000313" key="2">
    <source>
        <dbReference type="EMBL" id="GIY11821.1"/>
    </source>
</evidence>
<name>A0AAV4QSE6_CAEEX</name>
<sequence>MGTRRHVNRPFSRPKSRTSHSKKFEKLAFRLLFSCTVCQKVCCCLPTGSPGSSPPTPSGTKGVCEN</sequence>
<proteinExistence type="predicted"/>
<gene>
    <name evidence="2" type="ORF">CEXT_4061</name>
</gene>
<comment type="caution">
    <text evidence="2">The sequence shown here is derived from an EMBL/GenBank/DDBJ whole genome shotgun (WGS) entry which is preliminary data.</text>
</comment>